<dbReference type="EMBL" id="JBHSJB010000018">
    <property type="protein sequence ID" value="MFC5056113.1"/>
    <property type="molecule type" value="Genomic_DNA"/>
</dbReference>
<evidence type="ECO:0000256" key="3">
    <source>
        <dbReference type="ARBA" id="ARBA00022475"/>
    </source>
</evidence>
<feature type="transmembrane region" description="Helical" evidence="7">
    <location>
        <begin position="310"/>
        <end position="330"/>
    </location>
</feature>
<comment type="caution">
    <text evidence="8">The sequence shown here is derived from an EMBL/GenBank/DDBJ whole genome shotgun (WGS) entry which is preliminary data.</text>
</comment>
<comment type="subcellular location">
    <subcellularLocation>
        <location evidence="1">Cell membrane</location>
        <topology evidence="1">Multi-pass membrane protein</topology>
    </subcellularLocation>
</comment>
<feature type="transmembrane region" description="Helical" evidence="7">
    <location>
        <begin position="404"/>
        <end position="424"/>
    </location>
</feature>
<evidence type="ECO:0000256" key="5">
    <source>
        <dbReference type="ARBA" id="ARBA00022989"/>
    </source>
</evidence>
<dbReference type="PANTHER" id="PTHR43549">
    <property type="entry name" value="MULTIDRUG RESISTANCE PROTEIN YPNP-RELATED"/>
    <property type="match status" value="1"/>
</dbReference>
<evidence type="ECO:0000256" key="4">
    <source>
        <dbReference type="ARBA" id="ARBA00022692"/>
    </source>
</evidence>
<protein>
    <submittedName>
        <fullName evidence="8">MATE family efflux transporter</fullName>
    </submittedName>
</protein>
<feature type="transmembrane region" description="Helical" evidence="7">
    <location>
        <begin position="194"/>
        <end position="214"/>
    </location>
</feature>
<dbReference type="PANTHER" id="PTHR43549:SF3">
    <property type="entry name" value="MULTIDRUG RESISTANCE PROTEIN YPNP-RELATED"/>
    <property type="match status" value="1"/>
</dbReference>
<dbReference type="InterPro" id="IPR052031">
    <property type="entry name" value="Membrane_Transporter-Flippase"/>
</dbReference>
<dbReference type="Proteomes" id="UP001595833">
    <property type="component" value="Unassembled WGS sequence"/>
</dbReference>
<dbReference type="RefSeq" id="WP_344039588.1">
    <property type="nucleotide sequence ID" value="NZ_BAAAKE010000017.1"/>
</dbReference>
<feature type="transmembrane region" description="Helical" evidence="7">
    <location>
        <begin position="350"/>
        <end position="371"/>
    </location>
</feature>
<proteinExistence type="predicted"/>
<feature type="transmembrane region" description="Helical" evidence="7">
    <location>
        <begin position="21"/>
        <end position="43"/>
    </location>
</feature>
<keyword evidence="5 7" id="KW-1133">Transmembrane helix</keyword>
<dbReference type="InterPro" id="IPR002528">
    <property type="entry name" value="MATE_fam"/>
</dbReference>
<reference evidence="9" key="1">
    <citation type="journal article" date="2019" name="Int. J. Syst. Evol. Microbiol.">
        <title>The Global Catalogue of Microorganisms (GCM) 10K type strain sequencing project: providing services to taxonomists for standard genome sequencing and annotation.</title>
        <authorList>
            <consortium name="The Broad Institute Genomics Platform"/>
            <consortium name="The Broad Institute Genome Sequencing Center for Infectious Disease"/>
            <person name="Wu L."/>
            <person name="Ma J."/>
        </authorList>
    </citation>
    <scope>NUCLEOTIDE SEQUENCE [LARGE SCALE GENOMIC DNA]</scope>
    <source>
        <strain evidence="9">KCTC 12848</strain>
    </source>
</reference>
<keyword evidence="2" id="KW-0813">Transport</keyword>
<gene>
    <name evidence="8" type="ORF">ACFPFM_20435</name>
</gene>
<keyword evidence="3" id="KW-1003">Cell membrane</keyword>
<feature type="transmembrane region" description="Helical" evidence="7">
    <location>
        <begin position="238"/>
        <end position="259"/>
    </location>
</feature>
<feature type="transmembrane region" description="Helical" evidence="7">
    <location>
        <begin position="378"/>
        <end position="398"/>
    </location>
</feature>
<feature type="transmembrane region" description="Helical" evidence="7">
    <location>
        <begin position="135"/>
        <end position="157"/>
    </location>
</feature>
<feature type="transmembrane region" description="Helical" evidence="7">
    <location>
        <begin position="55"/>
        <end position="78"/>
    </location>
</feature>
<keyword evidence="9" id="KW-1185">Reference proteome</keyword>
<feature type="transmembrane region" description="Helical" evidence="7">
    <location>
        <begin position="90"/>
        <end position="115"/>
    </location>
</feature>
<dbReference type="CDD" id="cd12082">
    <property type="entry name" value="MATE_like"/>
    <property type="match status" value="1"/>
</dbReference>
<feature type="transmembrane region" description="Helical" evidence="7">
    <location>
        <begin position="169"/>
        <end position="188"/>
    </location>
</feature>
<accession>A0ABV9Y1J3</accession>
<keyword evidence="6 7" id="KW-0472">Membrane</keyword>
<evidence type="ECO:0000256" key="7">
    <source>
        <dbReference type="SAM" id="Phobius"/>
    </source>
</evidence>
<feature type="transmembrane region" description="Helical" evidence="7">
    <location>
        <begin position="279"/>
        <end position="298"/>
    </location>
</feature>
<name>A0ABV9Y1J3_9PSEU</name>
<evidence type="ECO:0000256" key="2">
    <source>
        <dbReference type="ARBA" id="ARBA00022448"/>
    </source>
</evidence>
<organism evidence="8 9">
    <name type="scientific">Saccharothrix xinjiangensis</name>
    <dbReference type="NCBI Taxonomy" id="204798"/>
    <lineage>
        <taxon>Bacteria</taxon>
        <taxon>Bacillati</taxon>
        <taxon>Actinomycetota</taxon>
        <taxon>Actinomycetes</taxon>
        <taxon>Pseudonocardiales</taxon>
        <taxon>Pseudonocardiaceae</taxon>
        <taxon>Saccharothrix</taxon>
    </lineage>
</organism>
<evidence type="ECO:0000256" key="6">
    <source>
        <dbReference type="ARBA" id="ARBA00023136"/>
    </source>
</evidence>
<dbReference type="Pfam" id="PF01554">
    <property type="entry name" value="MatE"/>
    <property type="match status" value="1"/>
</dbReference>
<sequence length="438" mass="43991">MTGVGVAAPERSLTGVARRMAVSLTAMTTAGTVLQLVVTAFLGHLGGDALYLRSVYVPFGFVSLAISEGVAVAVQVSASTLHRRGDTARIGGVLVLMAVLGVGGFGALALLVLAASGPLEALLAVPEGSRDAVRAFLVALLAANGLTMVPMLAGAVLRGVGRAAAAARLAVVSTALTTGAVLAAQQLWGLGAMSVPVGFAVGSVPLGVLSWVAVRRGGVVLGWPADDTAPALRLLREVALPVAGSFLVLSAASLGYLWLIRDGGVAGVTGFGLGQTVQMFLIVPAIAIGSAVAITVTLHGEAARADASRMLLRLAVPAYAGIAAAVFLLRGPLVDLLTTDPAVREVAVDYLGVIGPSLLALGTTLALLTYLEQAGRAVAALVLNVTFFAAVLALGAALPDPLHARSLVVLLALANVAGCACVLLSARSLLRKRKGVPA</sequence>
<evidence type="ECO:0000313" key="9">
    <source>
        <dbReference type="Proteomes" id="UP001595833"/>
    </source>
</evidence>
<evidence type="ECO:0000256" key="1">
    <source>
        <dbReference type="ARBA" id="ARBA00004651"/>
    </source>
</evidence>
<keyword evidence="4 7" id="KW-0812">Transmembrane</keyword>
<evidence type="ECO:0000313" key="8">
    <source>
        <dbReference type="EMBL" id="MFC5056113.1"/>
    </source>
</evidence>